<dbReference type="STRING" id="366584.SAMN05216377_101176"/>
<evidence type="ECO:0000313" key="2">
    <source>
        <dbReference type="Proteomes" id="UP000198967"/>
    </source>
</evidence>
<protein>
    <recommendedName>
        <fullName evidence="3">DUF1059 domain-containing protein</fullName>
    </recommendedName>
</protein>
<dbReference type="Proteomes" id="UP000198967">
    <property type="component" value="Unassembled WGS sequence"/>
</dbReference>
<dbReference type="OrthoDB" id="9182871at2"/>
<keyword evidence="2" id="KW-1185">Reference proteome</keyword>
<gene>
    <name evidence="1" type="ORF">SAMN05216377_101176</name>
</gene>
<accession>A0A1G7DWW8</accession>
<sequence>MPRMTIDCRTMPSDANCSMTLTGEPDDLVEAAAAHAVASHGHVDGPELRDGLRGAMQPASIDLGPGEFLQVIEFRTDRMAEFEAAEEEWLAAIGDARTAVWSVVAADRDDPGRFAEFVLFPDYDSAMRNSKHPATDRIAERMTEIASQPTFRNLDVQRVRMY</sequence>
<dbReference type="Pfam" id="PF06348">
    <property type="entry name" value="DUF1059"/>
    <property type="match status" value="1"/>
</dbReference>
<dbReference type="EMBL" id="FNBE01000001">
    <property type="protein sequence ID" value="SDE55958.1"/>
    <property type="molecule type" value="Genomic_DNA"/>
</dbReference>
<organism evidence="1 2">
    <name type="scientific">Pseudonocardia oroxyli</name>
    <dbReference type="NCBI Taxonomy" id="366584"/>
    <lineage>
        <taxon>Bacteria</taxon>
        <taxon>Bacillati</taxon>
        <taxon>Actinomycetota</taxon>
        <taxon>Actinomycetes</taxon>
        <taxon>Pseudonocardiales</taxon>
        <taxon>Pseudonocardiaceae</taxon>
        <taxon>Pseudonocardia</taxon>
    </lineage>
</organism>
<proteinExistence type="predicted"/>
<reference evidence="1 2" key="1">
    <citation type="submission" date="2016-10" db="EMBL/GenBank/DDBJ databases">
        <authorList>
            <person name="de Groot N.N."/>
        </authorList>
    </citation>
    <scope>NUCLEOTIDE SEQUENCE [LARGE SCALE GENOMIC DNA]</scope>
    <source>
        <strain evidence="1 2">CGMCC 4.3143</strain>
    </source>
</reference>
<dbReference type="AlphaFoldDB" id="A0A1G7DWW8"/>
<dbReference type="RefSeq" id="WP_093075017.1">
    <property type="nucleotide sequence ID" value="NZ_FNBE01000001.1"/>
</dbReference>
<name>A0A1G7DWW8_PSEOR</name>
<evidence type="ECO:0000313" key="1">
    <source>
        <dbReference type="EMBL" id="SDE55958.1"/>
    </source>
</evidence>
<evidence type="ECO:0008006" key="3">
    <source>
        <dbReference type="Google" id="ProtNLM"/>
    </source>
</evidence>
<dbReference type="InterPro" id="IPR009409">
    <property type="entry name" value="DUF1059"/>
</dbReference>